<sequence>MLQTFKIYTVSYPHPKTIIKAVSTTITTTNSFSPKQVGVG</sequence>
<accession>A0A0A9AFU9</accession>
<dbReference type="EMBL" id="GBRH01247879">
    <property type="protein sequence ID" value="JAD50016.1"/>
    <property type="molecule type" value="Transcribed_RNA"/>
</dbReference>
<proteinExistence type="predicted"/>
<reference evidence="1" key="2">
    <citation type="journal article" date="2015" name="Data Brief">
        <title>Shoot transcriptome of the giant reed, Arundo donax.</title>
        <authorList>
            <person name="Barrero R.A."/>
            <person name="Guerrero F.D."/>
            <person name="Moolhuijzen P."/>
            <person name="Goolsby J.A."/>
            <person name="Tidwell J."/>
            <person name="Bellgard S.E."/>
            <person name="Bellgard M.I."/>
        </authorList>
    </citation>
    <scope>NUCLEOTIDE SEQUENCE</scope>
    <source>
        <tissue evidence="1">Shoot tissue taken approximately 20 cm above the soil surface</tissue>
    </source>
</reference>
<reference evidence="1" key="1">
    <citation type="submission" date="2014-09" db="EMBL/GenBank/DDBJ databases">
        <authorList>
            <person name="Magalhaes I.L.F."/>
            <person name="Oliveira U."/>
            <person name="Santos F.R."/>
            <person name="Vidigal T.H.D.A."/>
            <person name="Brescovit A.D."/>
            <person name="Santos A.J."/>
        </authorList>
    </citation>
    <scope>NUCLEOTIDE SEQUENCE</scope>
    <source>
        <tissue evidence="1">Shoot tissue taken approximately 20 cm above the soil surface</tissue>
    </source>
</reference>
<dbReference type="AlphaFoldDB" id="A0A0A9AFU9"/>
<protein>
    <submittedName>
        <fullName evidence="1">Uncharacterized protein</fullName>
    </submittedName>
</protein>
<name>A0A0A9AFU9_ARUDO</name>
<organism evidence="1">
    <name type="scientific">Arundo donax</name>
    <name type="common">Giant reed</name>
    <name type="synonym">Donax arundinaceus</name>
    <dbReference type="NCBI Taxonomy" id="35708"/>
    <lineage>
        <taxon>Eukaryota</taxon>
        <taxon>Viridiplantae</taxon>
        <taxon>Streptophyta</taxon>
        <taxon>Embryophyta</taxon>
        <taxon>Tracheophyta</taxon>
        <taxon>Spermatophyta</taxon>
        <taxon>Magnoliopsida</taxon>
        <taxon>Liliopsida</taxon>
        <taxon>Poales</taxon>
        <taxon>Poaceae</taxon>
        <taxon>PACMAD clade</taxon>
        <taxon>Arundinoideae</taxon>
        <taxon>Arundineae</taxon>
        <taxon>Arundo</taxon>
    </lineage>
</organism>
<evidence type="ECO:0000313" key="1">
    <source>
        <dbReference type="EMBL" id="JAD50016.1"/>
    </source>
</evidence>